<evidence type="ECO:0000313" key="2">
    <source>
        <dbReference type="Proteomes" id="UP000054166"/>
    </source>
</evidence>
<reference evidence="1 2" key="1">
    <citation type="submission" date="2014-04" db="EMBL/GenBank/DDBJ databases">
        <authorList>
            <consortium name="DOE Joint Genome Institute"/>
            <person name="Kuo A."/>
            <person name="Tarkka M."/>
            <person name="Buscot F."/>
            <person name="Kohler A."/>
            <person name="Nagy L.G."/>
            <person name="Floudas D."/>
            <person name="Copeland A."/>
            <person name="Barry K.W."/>
            <person name="Cichocki N."/>
            <person name="Veneault-Fourrey C."/>
            <person name="LaButti K."/>
            <person name="Lindquist E.A."/>
            <person name="Lipzen A."/>
            <person name="Lundell T."/>
            <person name="Morin E."/>
            <person name="Murat C."/>
            <person name="Sun H."/>
            <person name="Tunlid A."/>
            <person name="Henrissat B."/>
            <person name="Grigoriev I.V."/>
            <person name="Hibbett D.S."/>
            <person name="Martin F."/>
            <person name="Nordberg H.P."/>
            <person name="Cantor M.N."/>
            <person name="Hua S.X."/>
        </authorList>
    </citation>
    <scope>NUCLEOTIDE SEQUENCE [LARGE SCALE GENOMIC DNA]</scope>
    <source>
        <strain evidence="1 2">F 1598</strain>
    </source>
</reference>
<reference evidence="2" key="2">
    <citation type="submission" date="2015-01" db="EMBL/GenBank/DDBJ databases">
        <title>Evolutionary Origins and Diversification of the Mycorrhizal Mutualists.</title>
        <authorList>
            <consortium name="DOE Joint Genome Institute"/>
            <consortium name="Mycorrhizal Genomics Consortium"/>
            <person name="Kohler A."/>
            <person name="Kuo A."/>
            <person name="Nagy L.G."/>
            <person name="Floudas D."/>
            <person name="Copeland A."/>
            <person name="Barry K.W."/>
            <person name="Cichocki N."/>
            <person name="Veneault-Fourrey C."/>
            <person name="LaButti K."/>
            <person name="Lindquist E.A."/>
            <person name="Lipzen A."/>
            <person name="Lundell T."/>
            <person name="Morin E."/>
            <person name="Murat C."/>
            <person name="Riley R."/>
            <person name="Ohm R."/>
            <person name="Sun H."/>
            <person name="Tunlid A."/>
            <person name="Henrissat B."/>
            <person name="Grigoriev I.V."/>
            <person name="Hibbett D.S."/>
            <person name="Martin F."/>
        </authorList>
    </citation>
    <scope>NUCLEOTIDE SEQUENCE [LARGE SCALE GENOMIC DNA]</scope>
    <source>
        <strain evidence="2">F 1598</strain>
    </source>
</reference>
<dbReference type="InParanoid" id="A0A0C3CA08"/>
<evidence type="ECO:0000313" key="1">
    <source>
        <dbReference type="EMBL" id="KIM86552.1"/>
    </source>
</evidence>
<accession>A0A0C3CA08</accession>
<protein>
    <submittedName>
        <fullName evidence="1">Uncharacterized protein</fullName>
    </submittedName>
</protein>
<keyword evidence="2" id="KW-1185">Reference proteome</keyword>
<proteinExistence type="predicted"/>
<organism evidence="1 2">
    <name type="scientific">Piloderma croceum (strain F 1598)</name>
    <dbReference type="NCBI Taxonomy" id="765440"/>
    <lineage>
        <taxon>Eukaryota</taxon>
        <taxon>Fungi</taxon>
        <taxon>Dikarya</taxon>
        <taxon>Basidiomycota</taxon>
        <taxon>Agaricomycotina</taxon>
        <taxon>Agaricomycetes</taxon>
        <taxon>Agaricomycetidae</taxon>
        <taxon>Atheliales</taxon>
        <taxon>Atheliaceae</taxon>
        <taxon>Piloderma</taxon>
    </lineage>
</organism>
<gene>
    <name evidence="1" type="ORF">PILCRDRAFT_307879</name>
</gene>
<dbReference type="AlphaFoldDB" id="A0A0C3CA08"/>
<name>A0A0C3CA08_PILCF</name>
<dbReference type="EMBL" id="KN832981">
    <property type="protein sequence ID" value="KIM86552.1"/>
    <property type="molecule type" value="Genomic_DNA"/>
</dbReference>
<dbReference type="HOGENOM" id="CLU_1938939_0_0_1"/>
<dbReference type="Proteomes" id="UP000054166">
    <property type="component" value="Unassembled WGS sequence"/>
</dbReference>
<sequence length="130" mass="14699">MNLSENICNKLRNSLRPLSSIGKFFIRIQEDRIRVSPPYLQYRNLAQCSRTSTAKGKQRGLSLIADHGFPINRTTKTAHELNIVRRGCLFVASCKGGEVTMVETCQDWASRDATITAGETLDRTVRKRSR</sequence>